<accession>A0A2M8GNN1</accession>
<dbReference type="AlphaFoldDB" id="A0A2M8GNN1"/>
<gene>
    <name evidence="2" type="ORF">CO007_01085</name>
</gene>
<keyword evidence="1" id="KW-0472">Membrane</keyword>
<organism evidence="2 3">
    <name type="scientific">Candidatus Roizmanbacteria bacterium CG_4_8_14_3_um_filter_36_10</name>
    <dbReference type="NCBI Taxonomy" id="1974834"/>
    <lineage>
        <taxon>Bacteria</taxon>
        <taxon>Candidatus Roizmaniibacteriota</taxon>
    </lineage>
</organism>
<name>A0A2M8GNN1_9BACT</name>
<dbReference type="Proteomes" id="UP000229370">
    <property type="component" value="Unassembled WGS sequence"/>
</dbReference>
<feature type="transmembrane region" description="Helical" evidence="1">
    <location>
        <begin position="72"/>
        <end position="93"/>
    </location>
</feature>
<evidence type="ECO:0000313" key="2">
    <source>
        <dbReference type="EMBL" id="PJC82128.1"/>
    </source>
</evidence>
<dbReference type="EMBL" id="PFQK01000024">
    <property type="protein sequence ID" value="PJC82128.1"/>
    <property type="molecule type" value="Genomic_DNA"/>
</dbReference>
<sequence length="125" mass="14508">MDQPSIQNTGKNNTEAYRALLEIDQSERTFKSRQNYSHAYILSLFIPPFGIYFFIKYVFFGDGSVEDTKAGYISLVLTIISTLISIWTMRMFFKQATSILPNHGNNIIEELITPENQKKFKELLR</sequence>
<proteinExistence type="predicted"/>
<reference evidence="3" key="1">
    <citation type="submission" date="2017-09" db="EMBL/GenBank/DDBJ databases">
        <title>Depth-based differentiation of microbial function through sediment-hosted aquifers and enrichment of novel symbionts in the deep terrestrial subsurface.</title>
        <authorList>
            <person name="Probst A.J."/>
            <person name="Ladd B."/>
            <person name="Jarett J.K."/>
            <person name="Geller-Mcgrath D.E."/>
            <person name="Sieber C.M.K."/>
            <person name="Emerson J.B."/>
            <person name="Anantharaman K."/>
            <person name="Thomas B.C."/>
            <person name="Malmstrom R."/>
            <person name="Stieglmeier M."/>
            <person name="Klingl A."/>
            <person name="Woyke T."/>
            <person name="Ryan C.M."/>
            <person name="Banfield J.F."/>
        </authorList>
    </citation>
    <scope>NUCLEOTIDE SEQUENCE [LARGE SCALE GENOMIC DNA]</scope>
</reference>
<keyword evidence="1" id="KW-0812">Transmembrane</keyword>
<feature type="transmembrane region" description="Helical" evidence="1">
    <location>
        <begin position="39"/>
        <end position="60"/>
    </location>
</feature>
<comment type="caution">
    <text evidence="2">The sequence shown here is derived from an EMBL/GenBank/DDBJ whole genome shotgun (WGS) entry which is preliminary data.</text>
</comment>
<protein>
    <submittedName>
        <fullName evidence="2">Uncharacterized protein</fullName>
    </submittedName>
</protein>
<keyword evidence="1" id="KW-1133">Transmembrane helix</keyword>
<evidence type="ECO:0000313" key="3">
    <source>
        <dbReference type="Proteomes" id="UP000229370"/>
    </source>
</evidence>
<evidence type="ECO:0000256" key="1">
    <source>
        <dbReference type="SAM" id="Phobius"/>
    </source>
</evidence>